<comment type="caution">
    <text evidence="2">The sequence shown here is derived from an EMBL/GenBank/DDBJ whole genome shotgun (WGS) entry which is preliminary data.</text>
</comment>
<proteinExistence type="predicted"/>
<evidence type="ECO:0000256" key="1">
    <source>
        <dbReference type="SAM" id="Phobius"/>
    </source>
</evidence>
<keyword evidence="3" id="KW-1185">Reference proteome</keyword>
<keyword evidence="1" id="KW-1133">Transmembrane helix</keyword>
<dbReference type="AlphaFoldDB" id="A0A164M529"/>
<organism evidence="2 3">
    <name type="scientific">Daphnia magna</name>
    <dbReference type="NCBI Taxonomy" id="35525"/>
    <lineage>
        <taxon>Eukaryota</taxon>
        <taxon>Metazoa</taxon>
        <taxon>Ecdysozoa</taxon>
        <taxon>Arthropoda</taxon>
        <taxon>Crustacea</taxon>
        <taxon>Branchiopoda</taxon>
        <taxon>Diplostraca</taxon>
        <taxon>Cladocera</taxon>
        <taxon>Anomopoda</taxon>
        <taxon>Daphniidae</taxon>
        <taxon>Daphnia</taxon>
    </lineage>
</organism>
<accession>A0A164M529</accession>
<evidence type="ECO:0000313" key="2">
    <source>
        <dbReference type="EMBL" id="KZS04736.1"/>
    </source>
</evidence>
<dbReference type="EMBL" id="LRGB01003079">
    <property type="protein sequence ID" value="KZS04736.1"/>
    <property type="molecule type" value="Genomic_DNA"/>
</dbReference>
<reference evidence="2 3" key="1">
    <citation type="submission" date="2016-03" db="EMBL/GenBank/DDBJ databases">
        <title>EvidentialGene: Evidence-directed Construction of Genes on Genomes.</title>
        <authorList>
            <person name="Gilbert D.G."/>
            <person name="Choi J.-H."/>
            <person name="Mockaitis K."/>
            <person name="Colbourne J."/>
            <person name="Pfrender M."/>
        </authorList>
    </citation>
    <scope>NUCLEOTIDE SEQUENCE [LARGE SCALE GENOMIC DNA]</scope>
    <source>
        <strain evidence="2 3">Xinb3</strain>
        <tissue evidence="2">Complete organism</tissue>
    </source>
</reference>
<evidence type="ECO:0000313" key="3">
    <source>
        <dbReference type="Proteomes" id="UP000076858"/>
    </source>
</evidence>
<name>A0A164M529_9CRUS</name>
<dbReference type="Proteomes" id="UP000076858">
    <property type="component" value="Unassembled WGS sequence"/>
</dbReference>
<protein>
    <submittedName>
        <fullName evidence="2">Uncharacterized protein</fullName>
    </submittedName>
</protein>
<sequence>MKCLQVRFVVELFIPDIMLILVVHHICFRRHLKLLLDIPNISSGRQN</sequence>
<gene>
    <name evidence="2" type="ORF">APZ42_032250</name>
</gene>
<keyword evidence="1" id="KW-0812">Transmembrane</keyword>
<keyword evidence="1" id="KW-0472">Membrane</keyword>
<feature type="transmembrane region" description="Helical" evidence="1">
    <location>
        <begin position="6"/>
        <end position="28"/>
    </location>
</feature>